<dbReference type="PANTHER" id="PTHR41775">
    <property type="entry name" value="SECRETED PROTEIN-RELATED"/>
    <property type="match status" value="1"/>
</dbReference>
<gene>
    <name evidence="4" type="ORF">CA13_58240</name>
</gene>
<dbReference type="SUPFAM" id="SSF49785">
    <property type="entry name" value="Galactose-binding domain-like"/>
    <property type="match status" value="1"/>
</dbReference>
<dbReference type="EMBL" id="SJPJ01000001">
    <property type="protein sequence ID" value="TWT84347.1"/>
    <property type="molecule type" value="Genomic_DNA"/>
</dbReference>
<evidence type="ECO:0000256" key="2">
    <source>
        <dbReference type="SAM" id="SignalP"/>
    </source>
</evidence>
<dbReference type="Gene3D" id="2.60.120.260">
    <property type="entry name" value="Galactose-binding domain-like"/>
    <property type="match status" value="1"/>
</dbReference>
<evidence type="ECO:0000256" key="1">
    <source>
        <dbReference type="SAM" id="MobiDB-lite"/>
    </source>
</evidence>
<accession>A0A5C5ZB33</accession>
<dbReference type="Pfam" id="PF00754">
    <property type="entry name" value="F5_F8_type_C"/>
    <property type="match status" value="1"/>
</dbReference>
<feature type="chain" id="PRO_5022903950" evidence="2">
    <location>
        <begin position="36"/>
        <end position="694"/>
    </location>
</feature>
<dbReference type="PANTHER" id="PTHR41775:SF1">
    <property type="entry name" value="PEPTIDASE M6-LIKE DOMAIN-CONTAINING PROTEIN"/>
    <property type="match status" value="1"/>
</dbReference>
<organism evidence="4 5">
    <name type="scientific">Novipirellula herctigrandis</name>
    <dbReference type="NCBI Taxonomy" id="2527986"/>
    <lineage>
        <taxon>Bacteria</taxon>
        <taxon>Pseudomonadati</taxon>
        <taxon>Planctomycetota</taxon>
        <taxon>Planctomycetia</taxon>
        <taxon>Pirellulales</taxon>
        <taxon>Pirellulaceae</taxon>
        <taxon>Novipirellula</taxon>
    </lineage>
</organism>
<dbReference type="InterPro" id="IPR000421">
    <property type="entry name" value="FA58C"/>
</dbReference>
<protein>
    <submittedName>
        <fullName evidence="4">F5/8 type C domain protein</fullName>
    </submittedName>
</protein>
<evidence type="ECO:0000313" key="4">
    <source>
        <dbReference type="EMBL" id="TWT84347.1"/>
    </source>
</evidence>
<sequence length="694" mass="77052" precursor="true">MRCYSHSAFVMNRTELLSLVASVIASLLISTSTHAQTQHVKVTSADGKKAIEFEFIRYIPATQEVVYRRHGAPRPMTSKLSLFSEDSKALILELQRAKEMAVVQAPIQDPTVAQRTPIASNQTGSLSELPARNEPKEGSMHEGIIKGLAIIADFPDQPISEERMAELKRKYSAMELTADGKIQSIKKYYHVLSRGSLTIKTDVVGPIPLPHNAMHYYKLGAKTGAKGQQVSLGRYKALEDCLNHLIASGFDFSPYTKVQSSDPRRDNQLLFLSFVCQARGQRSETGRPDALLFNASTTSLRFGGIKPIEADGVRFSTFFGGSSIHEVAHRVLEWPDLYGVGSQVGPQTGVSTIMSGVWNSTPDPYHMYQTGWLDAENIYGKSGRFSIQCGDVNTAYAYYDPSNPDEYFFIQPMIKSGLFDNRTNDEGLAIWRIYTKGANHVFPKEPLLVEMVHCDGVNADVRGSNVFFKSGQYDAYTADTVASSRWMYGEKAGLDSGLEISDISKVGSTMSFTLHRSSLKTDRVVHFHYRPADSEGWIPTAVCNLPVRTIGGFREINRDAVYKLPDGIESTYRSSILNNFLLSGHDNSLSSFSLPPKSDGENPTIVIRLNEMRQVKHIEVVGKTRSNIDKRRMRNTIASISDDGTQWETVGNVDASEDGRWLVTLSDGVSARFIKLENESGEKLTLGKVFIYGR</sequence>
<dbReference type="OrthoDB" id="9813478at2"/>
<evidence type="ECO:0000313" key="5">
    <source>
        <dbReference type="Proteomes" id="UP000315010"/>
    </source>
</evidence>
<proteinExistence type="predicted"/>
<comment type="caution">
    <text evidence="4">The sequence shown here is derived from an EMBL/GenBank/DDBJ whole genome shotgun (WGS) entry which is preliminary data.</text>
</comment>
<feature type="signal peptide" evidence="2">
    <location>
        <begin position="1"/>
        <end position="35"/>
    </location>
</feature>
<name>A0A5C5ZB33_9BACT</name>
<dbReference type="Proteomes" id="UP000315010">
    <property type="component" value="Unassembled WGS sequence"/>
</dbReference>
<feature type="region of interest" description="Disordered" evidence="1">
    <location>
        <begin position="118"/>
        <end position="138"/>
    </location>
</feature>
<reference evidence="4 5" key="1">
    <citation type="submission" date="2019-02" db="EMBL/GenBank/DDBJ databases">
        <title>Deep-cultivation of Planctomycetes and their phenomic and genomic characterization uncovers novel biology.</title>
        <authorList>
            <person name="Wiegand S."/>
            <person name="Jogler M."/>
            <person name="Boedeker C."/>
            <person name="Pinto D."/>
            <person name="Vollmers J."/>
            <person name="Rivas-Marin E."/>
            <person name="Kohn T."/>
            <person name="Peeters S.H."/>
            <person name="Heuer A."/>
            <person name="Rast P."/>
            <person name="Oberbeckmann S."/>
            <person name="Bunk B."/>
            <person name="Jeske O."/>
            <person name="Meyerdierks A."/>
            <person name="Storesund J.E."/>
            <person name="Kallscheuer N."/>
            <person name="Luecker S."/>
            <person name="Lage O.M."/>
            <person name="Pohl T."/>
            <person name="Merkel B.J."/>
            <person name="Hornburger P."/>
            <person name="Mueller R.-W."/>
            <person name="Bruemmer F."/>
            <person name="Labrenz M."/>
            <person name="Spormann A.M."/>
            <person name="Op Den Camp H."/>
            <person name="Overmann J."/>
            <person name="Amann R."/>
            <person name="Jetten M.S.M."/>
            <person name="Mascher T."/>
            <person name="Medema M.H."/>
            <person name="Devos D.P."/>
            <person name="Kaster A.-K."/>
            <person name="Ovreas L."/>
            <person name="Rohde M."/>
            <person name="Galperin M.Y."/>
            <person name="Jogler C."/>
        </authorList>
    </citation>
    <scope>NUCLEOTIDE SEQUENCE [LARGE SCALE GENOMIC DNA]</scope>
    <source>
        <strain evidence="4 5">CA13</strain>
    </source>
</reference>
<dbReference type="AlphaFoldDB" id="A0A5C5ZB33"/>
<keyword evidence="5" id="KW-1185">Reference proteome</keyword>
<feature type="domain" description="F5/8 type C" evidence="3">
    <location>
        <begin position="582"/>
        <end position="680"/>
    </location>
</feature>
<dbReference type="InterPro" id="IPR008979">
    <property type="entry name" value="Galactose-bd-like_sf"/>
</dbReference>
<keyword evidence="2" id="KW-0732">Signal</keyword>
<evidence type="ECO:0000259" key="3">
    <source>
        <dbReference type="Pfam" id="PF00754"/>
    </source>
</evidence>